<organism evidence="8">
    <name type="scientific">Palpitomonas bilix</name>
    <dbReference type="NCBI Taxonomy" id="652834"/>
    <lineage>
        <taxon>Eukaryota</taxon>
        <taxon>Eukaryota incertae sedis</taxon>
    </lineage>
</organism>
<dbReference type="PIRSF" id="PIRSF000429">
    <property type="entry name" value="Ac-CoA_Ac_transf"/>
    <property type="match status" value="1"/>
</dbReference>
<feature type="domain" description="Thiolase C-terminal" evidence="7">
    <location>
        <begin position="280"/>
        <end position="400"/>
    </location>
</feature>
<dbReference type="InterPro" id="IPR020610">
    <property type="entry name" value="Thiolase_AS"/>
</dbReference>
<gene>
    <name evidence="8" type="ORF">PBIL07802_LOCUS11863</name>
</gene>
<evidence type="ECO:0000256" key="3">
    <source>
        <dbReference type="ARBA" id="ARBA00023315"/>
    </source>
</evidence>
<sequence>MAARSTLAGAGVFIAGAKRTAFGTFGGTLKDFTPTQLGVFAAKGAIASSGVDPAAIDTAVFGNVQQTSADTIYLSRHIALKSGVKTETPCLTVNRLCGSGFQAVVTGAQEIVLGSSQIALTGGCESMSQAPFVARGMRFGTRLGVDVPLKDSLWEGLTDAHCKLPMAITAENLATQYGITKQDCDEYALRSQQAWAKAQADGVFVDEIAPVDVKGRKGVVSFEVDEHPRPTSTIEAIAKLPALFKKEDGTVSAGNASGVSDGAGALVIASESAMAEHNLTAMARVVGWSVAGVDPTVMGIGPVPAIRGLLEKASLTLDDIDLIEVNEAFAAQYLAVEKELGLNRDRANVNGGAIALGHPTGASGARILGHLAHVMKKNGLKRAIGSACIGGGQGIAVLLESA</sequence>
<comment type="similarity">
    <text evidence="1 5">Belongs to the thiolase-like superfamily. Thiolase family.</text>
</comment>
<dbReference type="NCBIfam" id="TIGR01930">
    <property type="entry name" value="AcCoA-C-Actrans"/>
    <property type="match status" value="1"/>
</dbReference>
<dbReference type="PANTHER" id="PTHR18919:SF107">
    <property type="entry name" value="ACETYL-COA ACETYLTRANSFERASE, CYTOSOLIC"/>
    <property type="match status" value="1"/>
</dbReference>
<feature type="active site" description="Proton acceptor" evidence="4">
    <location>
        <position position="358"/>
    </location>
</feature>
<dbReference type="PROSITE" id="PS00737">
    <property type="entry name" value="THIOLASE_2"/>
    <property type="match status" value="1"/>
</dbReference>
<dbReference type="GO" id="GO:0006635">
    <property type="term" value="P:fatty acid beta-oxidation"/>
    <property type="evidence" value="ECO:0007669"/>
    <property type="project" value="TreeGrafter"/>
</dbReference>
<dbReference type="InterPro" id="IPR016039">
    <property type="entry name" value="Thiolase-like"/>
</dbReference>
<dbReference type="InterPro" id="IPR020617">
    <property type="entry name" value="Thiolase_C"/>
</dbReference>
<dbReference type="FunFam" id="3.40.47.10:FF:000010">
    <property type="entry name" value="Acetyl-CoA acetyltransferase (Thiolase)"/>
    <property type="match status" value="1"/>
</dbReference>
<dbReference type="InterPro" id="IPR020615">
    <property type="entry name" value="Thiolase_acyl_enz_int_AS"/>
</dbReference>
<dbReference type="Pfam" id="PF02803">
    <property type="entry name" value="Thiolase_C"/>
    <property type="match status" value="1"/>
</dbReference>
<dbReference type="CDD" id="cd00751">
    <property type="entry name" value="thiolase"/>
    <property type="match status" value="1"/>
</dbReference>
<reference evidence="8" key="1">
    <citation type="submission" date="2021-01" db="EMBL/GenBank/DDBJ databases">
        <authorList>
            <person name="Corre E."/>
            <person name="Pelletier E."/>
            <person name="Niang G."/>
            <person name="Scheremetjew M."/>
            <person name="Finn R."/>
            <person name="Kale V."/>
            <person name="Holt S."/>
            <person name="Cochrane G."/>
            <person name="Meng A."/>
            <person name="Brown T."/>
            <person name="Cohen L."/>
        </authorList>
    </citation>
    <scope>NUCLEOTIDE SEQUENCE</scope>
    <source>
        <strain evidence="8">NIES-2562</strain>
    </source>
</reference>
<dbReference type="GO" id="GO:0005739">
    <property type="term" value="C:mitochondrion"/>
    <property type="evidence" value="ECO:0007669"/>
    <property type="project" value="TreeGrafter"/>
</dbReference>
<evidence type="ECO:0000256" key="4">
    <source>
        <dbReference type="PIRSR" id="PIRSR000429-1"/>
    </source>
</evidence>
<dbReference type="GO" id="GO:0003985">
    <property type="term" value="F:acetyl-CoA C-acetyltransferase activity"/>
    <property type="evidence" value="ECO:0007669"/>
    <property type="project" value="TreeGrafter"/>
</dbReference>
<dbReference type="Pfam" id="PF00108">
    <property type="entry name" value="Thiolase_N"/>
    <property type="match status" value="1"/>
</dbReference>
<evidence type="ECO:0000256" key="1">
    <source>
        <dbReference type="ARBA" id="ARBA00010982"/>
    </source>
</evidence>
<dbReference type="InterPro" id="IPR020613">
    <property type="entry name" value="Thiolase_CS"/>
</dbReference>
<dbReference type="PROSITE" id="PS00099">
    <property type="entry name" value="THIOLASE_3"/>
    <property type="match status" value="1"/>
</dbReference>
<dbReference type="PANTHER" id="PTHR18919">
    <property type="entry name" value="ACETYL-COA C-ACYLTRANSFERASE"/>
    <property type="match status" value="1"/>
</dbReference>
<evidence type="ECO:0000256" key="2">
    <source>
        <dbReference type="ARBA" id="ARBA00022679"/>
    </source>
</evidence>
<proteinExistence type="inferred from homology"/>
<keyword evidence="3 5" id="KW-0012">Acyltransferase</keyword>
<dbReference type="InterPro" id="IPR002155">
    <property type="entry name" value="Thiolase"/>
</dbReference>
<dbReference type="AlphaFoldDB" id="A0A7S3G542"/>
<protein>
    <submittedName>
        <fullName evidence="8">Uncharacterized protein</fullName>
    </submittedName>
</protein>
<dbReference type="EMBL" id="HBIB01018298">
    <property type="protein sequence ID" value="CAE0249664.1"/>
    <property type="molecule type" value="Transcribed_RNA"/>
</dbReference>
<evidence type="ECO:0000259" key="6">
    <source>
        <dbReference type="Pfam" id="PF00108"/>
    </source>
</evidence>
<dbReference type="PROSITE" id="PS00098">
    <property type="entry name" value="THIOLASE_1"/>
    <property type="match status" value="1"/>
</dbReference>
<dbReference type="InterPro" id="IPR020616">
    <property type="entry name" value="Thiolase_N"/>
</dbReference>
<evidence type="ECO:0000256" key="5">
    <source>
        <dbReference type="RuleBase" id="RU003557"/>
    </source>
</evidence>
<dbReference type="SUPFAM" id="SSF53901">
    <property type="entry name" value="Thiolase-like"/>
    <property type="match status" value="2"/>
</dbReference>
<feature type="domain" description="Thiolase N-terminal" evidence="6">
    <location>
        <begin position="12"/>
        <end position="272"/>
    </location>
</feature>
<evidence type="ECO:0000259" key="7">
    <source>
        <dbReference type="Pfam" id="PF02803"/>
    </source>
</evidence>
<accession>A0A7S3G542</accession>
<feature type="active site" description="Proton acceptor" evidence="4">
    <location>
        <position position="388"/>
    </location>
</feature>
<keyword evidence="2 5" id="KW-0808">Transferase</keyword>
<feature type="active site" description="Acyl-thioester intermediate" evidence="4">
    <location>
        <position position="97"/>
    </location>
</feature>
<dbReference type="Gene3D" id="3.40.47.10">
    <property type="match status" value="2"/>
</dbReference>
<name>A0A7S3G542_9EUKA</name>
<evidence type="ECO:0000313" key="8">
    <source>
        <dbReference type="EMBL" id="CAE0249664.1"/>
    </source>
</evidence>